<dbReference type="SUPFAM" id="SSF56672">
    <property type="entry name" value="DNA/RNA polymerases"/>
    <property type="match status" value="1"/>
</dbReference>
<accession>A0A0C2IL47</accession>
<sequence>MTQSHIRATLDRAGFKLNKRKYEFFKKELEFLRHIVGHQGIRINPESKKCVESIKRPYNVEELRGFQGFCSYLQMFIRNYALTASTLYELTEKHTPFDWSTQHEEAFYSLKQQLLSLPTLKFPARNERLHLFTGVSNKAVRAYLMQCCNTE</sequence>
<dbReference type="PANTHER" id="PTHR33064:SF37">
    <property type="entry name" value="RIBONUCLEASE H"/>
    <property type="match status" value="1"/>
</dbReference>
<feature type="domain" description="Reverse transcriptase/retrotransposon-derived protein RNase H-like" evidence="1">
    <location>
        <begin position="99"/>
        <end position="149"/>
    </location>
</feature>
<dbReference type="OMA" id="WSTQHEE"/>
<dbReference type="FunFam" id="3.30.70.270:FF:000020">
    <property type="entry name" value="Transposon Tf2-6 polyprotein-like Protein"/>
    <property type="match status" value="1"/>
</dbReference>
<dbReference type="InterPro" id="IPR043502">
    <property type="entry name" value="DNA/RNA_pol_sf"/>
</dbReference>
<comment type="caution">
    <text evidence="2">The sequence shown here is derived from an EMBL/GenBank/DDBJ whole genome shotgun (WGS) entry which is preliminary data.</text>
</comment>
<evidence type="ECO:0000313" key="3">
    <source>
        <dbReference type="Proteomes" id="UP000031668"/>
    </source>
</evidence>
<dbReference type="PANTHER" id="PTHR33064">
    <property type="entry name" value="POL PROTEIN"/>
    <property type="match status" value="1"/>
</dbReference>
<evidence type="ECO:0000313" key="2">
    <source>
        <dbReference type="EMBL" id="KII66139.1"/>
    </source>
</evidence>
<dbReference type="EMBL" id="JWZT01003604">
    <property type="protein sequence ID" value="KII66139.1"/>
    <property type="molecule type" value="Genomic_DNA"/>
</dbReference>
<gene>
    <name evidence="2" type="ORF">RF11_11956</name>
</gene>
<dbReference type="Pfam" id="PF17919">
    <property type="entry name" value="RT_RNaseH_2"/>
    <property type="match status" value="1"/>
</dbReference>
<reference evidence="2 3" key="1">
    <citation type="journal article" date="2014" name="Genome Biol. Evol.">
        <title>The genome of the myxosporean Thelohanellus kitauei shows adaptations to nutrient acquisition within its fish host.</title>
        <authorList>
            <person name="Yang Y."/>
            <person name="Xiong J."/>
            <person name="Zhou Z."/>
            <person name="Huo F."/>
            <person name="Miao W."/>
            <person name="Ran C."/>
            <person name="Liu Y."/>
            <person name="Zhang J."/>
            <person name="Feng J."/>
            <person name="Wang M."/>
            <person name="Wang M."/>
            <person name="Wang L."/>
            <person name="Yao B."/>
        </authorList>
    </citation>
    <scope>NUCLEOTIDE SEQUENCE [LARGE SCALE GENOMIC DNA]</scope>
    <source>
        <strain evidence="2">Wuqing</strain>
    </source>
</reference>
<name>A0A0C2IL47_THEKT</name>
<protein>
    <submittedName>
        <fullName evidence="2">Retrovirus-related Pol polyprotein</fullName>
    </submittedName>
</protein>
<proteinExistence type="predicted"/>
<dbReference type="InterPro" id="IPR041577">
    <property type="entry name" value="RT_RNaseH_2"/>
</dbReference>
<organism evidence="2 3">
    <name type="scientific">Thelohanellus kitauei</name>
    <name type="common">Myxosporean</name>
    <dbReference type="NCBI Taxonomy" id="669202"/>
    <lineage>
        <taxon>Eukaryota</taxon>
        <taxon>Metazoa</taxon>
        <taxon>Cnidaria</taxon>
        <taxon>Myxozoa</taxon>
        <taxon>Myxosporea</taxon>
        <taxon>Bivalvulida</taxon>
        <taxon>Platysporina</taxon>
        <taxon>Myxobolidae</taxon>
        <taxon>Thelohanellus</taxon>
    </lineage>
</organism>
<dbReference type="Gene3D" id="3.30.70.270">
    <property type="match status" value="2"/>
</dbReference>
<dbReference type="Proteomes" id="UP000031668">
    <property type="component" value="Unassembled WGS sequence"/>
</dbReference>
<dbReference type="AlphaFoldDB" id="A0A0C2IL47"/>
<keyword evidence="3" id="KW-1185">Reference proteome</keyword>
<dbReference type="InterPro" id="IPR043128">
    <property type="entry name" value="Rev_trsase/Diguanyl_cyclase"/>
</dbReference>
<evidence type="ECO:0000259" key="1">
    <source>
        <dbReference type="Pfam" id="PF17919"/>
    </source>
</evidence>
<dbReference type="InterPro" id="IPR051320">
    <property type="entry name" value="Viral_Replic_Matur_Polypro"/>
</dbReference>
<dbReference type="OrthoDB" id="425619at2759"/>